<feature type="domain" description="C2H2-type" evidence="13">
    <location>
        <begin position="432"/>
        <end position="459"/>
    </location>
</feature>
<evidence type="ECO:0000256" key="5">
    <source>
        <dbReference type="ARBA" id="ARBA00022833"/>
    </source>
</evidence>
<dbReference type="EMBL" id="HBUE01010727">
    <property type="protein sequence ID" value="CAG6448298.1"/>
    <property type="molecule type" value="Transcribed_RNA"/>
</dbReference>
<keyword evidence="6" id="KW-0805">Transcription regulation</keyword>
<dbReference type="PROSITE" id="PS00028">
    <property type="entry name" value="ZINC_FINGER_C2H2_1"/>
    <property type="match status" value="8"/>
</dbReference>
<evidence type="ECO:0000256" key="6">
    <source>
        <dbReference type="ARBA" id="ARBA00023015"/>
    </source>
</evidence>
<dbReference type="PANTHER" id="PTHR16515">
    <property type="entry name" value="PR DOMAIN ZINC FINGER PROTEIN"/>
    <property type="match status" value="1"/>
</dbReference>
<dbReference type="SUPFAM" id="SSF57716">
    <property type="entry name" value="Glucocorticoid receptor-like (DNA-binding domain)"/>
    <property type="match status" value="1"/>
</dbReference>
<feature type="domain" description="ZAD" evidence="14">
    <location>
        <begin position="11"/>
        <end position="88"/>
    </location>
</feature>
<dbReference type="FunFam" id="3.30.160.60:FF:000446">
    <property type="entry name" value="Zinc finger protein"/>
    <property type="match status" value="1"/>
</dbReference>
<dbReference type="SUPFAM" id="SSF57667">
    <property type="entry name" value="beta-beta-alpha zinc fingers"/>
    <property type="match status" value="4"/>
</dbReference>
<dbReference type="Gene3D" id="3.30.160.60">
    <property type="entry name" value="Classic Zinc Finger"/>
    <property type="match status" value="7"/>
</dbReference>
<dbReference type="FunFam" id="3.30.160.60:FF:002343">
    <property type="entry name" value="Zinc finger protein 33A"/>
    <property type="match status" value="1"/>
</dbReference>
<evidence type="ECO:0000256" key="4">
    <source>
        <dbReference type="ARBA" id="ARBA00022771"/>
    </source>
</evidence>
<reference evidence="15" key="1">
    <citation type="submission" date="2021-05" db="EMBL/GenBank/DDBJ databases">
        <authorList>
            <person name="Alioto T."/>
            <person name="Alioto T."/>
            <person name="Gomez Garrido J."/>
        </authorList>
    </citation>
    <scope>NUCLEOTIDE SEQUENCE</scope>
</reference>
<evidence type="ECO:0000256" key="10">
    <source>
        <dbReference type="PROSITE-ProRule" id="PRU00042"/>
    </source>
</evidence>
<feature type="binding site" evidence="11">
    <location>
        <position position="13"/>
    </location>
    <ligand>
        <name>Zn(2+)</name>
        <dbReference type="ChEBI" id="CHEBI:29105"/>
    </ligand>
</feature>
<dbReference type="FunFam" id="3.30.160.60:FF:001397">
    <property type="entry name" value="Datilografo, isoform A"/>
    <property type="match status" value="1"/>
</dbReference>
<evidence type="ECO:0000256" key="3">
    <source>
        <dbReference type="ARBA" id="ARBA00022737"/>
    </source>
</evidence>
<dbReference type="PROSITE" id="PS50157">
    <property type="entry name" value="ZINC_FINGER_C2H2_2"/>
    <property type="match status" value="7"/>
</dbReference>
<dbReference type="Pfam" id="PF07776">
    <property type="entry name" value="zf-AD"/>
    <property type="match status" value="1"/>
</dbReference>
<dbReference type="AlphaFoldDB" id="A0A8D8A4Z9"/>
<keyword evidence="8" id="KW-0804">Transcription</keyword>
<dbReference type="EMBL" id="HBUE01010726">
    <property type="protein sequence ID" value="CAG6448296.1"/>
    <property type="molecule type" value="Transcribed_RNA"/>
</dbReference>
<dbReference type="Pfam" id="PF00096">
    <property type="entry name" value="zf-C2H2"/>
    <property type="match status" value="4"/>
</dbReference>
<feature type="domain" description="C2H2-type" evidence="13">
    <location>
        <begin position="404"/>
        <end position="431"/>
    </location>
</feature>
<keyword evidence="7" id="KW-0238">DNA-binding</keyword>
<feature type="domain" description="C2H2-type" evidence="13">
    <location>
        <begin position="460"/>
        <end position="487"/>
    </location>
</feature>
<evidence type="ECO:0000256" key="7">
    <source>
        <dbReference type="ARBA" id="ARBA00023125"/>
    </source>
</evidence>
<dbReference type="InterPro" id="IPR013087">
    <property type="entry name" value="Znf_C2H2_type"/>
</dbReference>
<keyword evidence="2 11" id="KW-0479">Metal-binding</keyword>
<evidence type="ECO:0000313" key="15">
    <source>
        <dbReference type="EMBL" id="CAG6448296.1"/>
    </source>
</evidence>
<dbReference type="SMART" id="SM00868">
    <property type="entry name" value="zf-AD"/>
    <property type="match status" value="1"/>
</dbReference>
<protein>
    <submittedName>
        <fullName evidence="15">Zinc finger protein 454</fullName>
    </submittedName>
</protein>
<feature type="domain" description="C2H2-type" evidence="13">
    <location>
        <begin position="516"/>
        <end position="543"/>
    </location>
</feature>
<dbReference type="PROSITE" id="PS51915">
    <property type="entry name" value="ZAD"/>
    <property type="match status" value="1"/>
</dbReference>
<dbReference type="FunFam" id="3.30.160.60:FF:000100">
    <property type="entry name" value="Zinc finger 45-like"/>
    <property type="match status" value="1"/>
</dbReference>
<dbReference type="InterPro" id="IPR012934">
    <property type="entry name" value="Znf_AD"/>
</dbReference>
<evidence type="ECO:0000259" key="13">
    <source>
        <dbReference type="PROSITE" id="PS50157"/>
    </source>
</evidence>
<sequence length="597" mass="69023">MTSVTEINFAAVCRACMANTDTLLSVASPLDADESSPITDVIEELTAIQVRTGDGLPESVCERCVQELRRFVEFIRQVRLTDRSLRQLFKASRTGCESKKQPLLEIQKVEVDEDNGVEEYLEYEEVIWKDDEKDHHEELIFELKMESGSDVEFQGFEESLEETKSVERVSNMRPVTGRGKPLSGKRKKKSTKPNGSAEAGGAEEMDDTEREMFQVLERQEGQLMCCGCYQVFDTEEEMAEHSAGHASKATINVQKKFVCPTCARRYTSSVALEAHRKHKKATKIYECIRCRARIVDPKRRYQHAHNHPEREVIQSEYLEPIRVMPRYGPETRICCATGCRKVFENETDMIAHAHEEHSTNKIEYDLPAHRDKPHECPVCFKRFLTYQSLLFHQKRRYRRVGSLRQCSLCGKHLTSAQQLASHERMHQNLRPFECQLCSKGFASAAYLKAHMLSHSTAKPFVCATCGTGFQRKGSLQKHEVIHMDQLPFQCQHCPKAFRLKARLDLHMRTHTGERPYSCRYCEKTFADHTNRHRHEMGHTGIKPYKCTYCDKTFITRRLQNDHESAVHAAVIIFTCNVCMATFNNKKLFREHRQMHFE</sequence>
<dbReference type="InterPro" id="IPR050331">
    <property type="entry name" value="Zinc_finger"/>
</dbReference>
<organism evidence="15">
    <name type="scientific">Culex pipiens</name>
    <name type="common">House mosquito</name>
    <dbReference type="NCBI Taxonomy" id="7175"/>
    <lineage>
        <taxon>Eukaryota</taxon>
        <taxon>Metazoa</taxon>
        <taxon>Ecdysozoa</taxon>
        <taxon>Arthropoda</taxon>
        <taxon>Hexapoda</taxon>
        <taxon>Insecta</taxon>
        <taxon>Pterygota</taxon>
        <taxon>Neoptera</taxon>
        <taxon>Endopterygota</taxon>
        <taxon>Diptera</taxon>
        <taxon>Nematocera</taxon>
        <taxon>Culicoidea</taxon>
        <taxon>Culicidae</taxon>
        <taxon>Culicinae</taxon>
        <taxon>Culicini</taxon>
        <taxon>Culex</taxon>
        <taxon>Culex</taxon>
    </lineage>
</organism>
<feature type="domain" description="C2H2-type" evidence="13">
    <location>
        <begin position="573"/>
        <end position="597"/>
    </location>
</feature>
<proteinExistence type="predicted"/>
<evidence type="ECO:0000256" key="12">
    <source>
        <dbReference type="SAM" id="MobiDB-lite"/>
    </source>
</evidence>
<evidence type="ECO:0000256" key="11">
    <source>
        <dbReference type="PROSITE-ProRule" id="PRU01263"/>
    </source>
</evidence>
<evidence type="ECO:0000256" key="9">
    <source>
        <dbReference type="ARBA" id="ARBA00023242"/>
    </source>
</evidence>
<keyword evidence="5 11" id="KW-0862">Zinc</keyword>
<dbReference type="GO" id="GO:0008270">
    <property type="term" value="F:zinc ion binding"/>
    <property type="evidence" value="ECO:0007669"/>
    <property type="project" value="UniProtKB-UniRule"/>
</dbReference>
<dbReference type="PANTHER" id="PTHR16515:SF49">
    <property type="entry name" value="GASTRULA ZINC FINGER PROTEIN XLCGF49.1-LIKE-RELATED"/>
    <property type="match status" value="1"/>
</dbReference>
<evidence type="ECO:0000256" key="8">
    <source>
        <dbReference type="ARBA" id="ARBA00023163"/>
    </source>
</evidence>
<feature type="binding site" evidence="11">
    <location>
        <position position="61"/>
    </location>
    <ligand>
        <name>Zn(2+)</name>
        <dbReference type="ChEBI" id="CHEBI:29105"/>
    </ligand>
</feature>
<comment type="subcellular location">
    <subcellularLocation>
        <location evidence="1">Nucleus</location>
    </subcellularLocation>
</comment>
<feature type="domain" description="C2H2-type" evidence="13">
    <location>
        <begin position="488"/>
        <end position="515"/>
    </location>
</feature>
<keyword evidence="4 10" id="KW-0863">Zinc-finger</keyword>
<evidence type="ECO:0000256" key="1">
    <source>
        <dbReference type="ARBA" id="ARBA00004123"/>
    </source>
</evidence>
<accession>A0A8D8A4Z9</accession>
<evidence type="ECO:0000259" key="14">
    <source>
        <dbReference type="PROSITE" id="PS51915"/>
    </source>
</evidence>
<dbReference type="GO" id="GO:0006355">
    <property type="term" value="P:regulation of DNA-templated transcription"/>
    <property type="evidence" value="ECO:0007669"/>
    <property type="project" value="UniProtKB-ARBA"/>
</dbReference>
<feature type="binding site" evidence="11">
    <location>
        <position position="64"/>
    </location>
    <ligand>
        <name>Zn(2+)</name>
        <dbReference type="ChEBI" id="CHEBI:29105"/>
    </ligand>
</feature>
<dbReference type="InterPro" id="IPR036236">
    <property type="entry name" value="Znf_C2H2_sf"/>
</dbReference>
<dbReference type="Gene3D" id="3.40.1800.20">
    <property type="match status" value="1"/>
</dbReference>
<keyword evidence="3" id="KW-0677">Repeat</keyword>
<feature type="region of interest" description="Disordered" evidence="12">
    <location>
        <begin position="163"/>
        <end position="207"/>
    </location>
</feature>
<feature type="domain" description="C2H2-type" evidence="13">
    <location>
        <begin position="544"/>
        <end position="568"/>
    </location>
</feature>
<feature type="binding site" evidence="11">
    <location>
        <position position="16"/>
    </location>
    <ligand>
        <name>Zn(2+)</name>
        <dbReference type="ChEBI" id="CHEBI:29105"/>
    </ligand>
</feature>
<dbReference type="GO" id="GO:0005634">
    <property type="term" value="C:nucleus"/>
    <property type="evidence" value="ECO:0007669"/>
    <property type="project" value="InterPro"/>
</dbReference>
<name>A0A8D8A4Z9_CULPI</name>
<keyword evidence="9" id="KW-0539">Nucleus</keyword>
<evidence type="ECO:0000256" key="2">
    <source>
        <dbReference type="ARBA" id="ARBA00022723"/>
    </source>
</evidence>
<dbReference type="SMART" id="SM00355">
    <property type="entry name" value="ZnF_C2H2"/>
    <property type="match status" value="12"/>
</dbReference>